<dbReference type="PANTHER" id="PTHR43191">
    <property type="entry name" value="RRNA METHYLTRANSFERASE 3"/>
    <property type="match status" value="1"/>
</dbReference>
<protein>
    <submittedName>
        <fullName evidence="6">23S rRNA (Guanosine-2'-O-)-methyltransferase RlmB</fullName>
        <ecNumber evidence="6">2.1.1.185</ecNumber>
    </submittedName>
</protein>
<dbReference type="GO" id="GO:0032259">
    <property type="term" value="P:methylation"/>
    <property type="evidence" value="ECO:0007669"/>
    <property type="project" value="UniProtKB-KW"/>
</dbReference>
<organism evidence="6 7">
    <name type="scientific">Candidatus Ornithobacterium hominis</name>
    <dbReference type="NCBI Taxonomy" id="2497989"/>
    <lineage>
        <taxon>Bacteria</taxon>
        <taxon>Pseudomonadati</taxon>
        <taxon>Bacteroidota</taxon>
        <taxon>Flavobacteriia</taxon>
        <taxon>Flavobacteriales</taxon>
        <taxon>Weeksellaceae</taxon>
        <taxon>Ornithobacterium</taxon>
    </lineage>
</organism>
<keyword evidence="2 6" id="KW-0489">Methyltransferase</keyword>
<keyword evidence="3 6" id="KW-0808">Transferase</keyword>
<evidence type="ECO:0000256" key="1">
    <source>
        <dbReference type="ARBA" id="ARBA00007228"/>
    </source>
</evidence>
<evidence type="ECO:0000313" key="6">
    <source>
        <dbReference type="EMBL" id="SZD72363.1"/>
    </source>
</evidence>
<dbReference type="InterPro" id="IPR029028">
    <property type="entry name" value="Alpha/beta_knot_MTases"/>
</dbReference>
<dbReference type="InterPro" id="IPR051259">
    <property type="entry name" value="rRNA_Methyltransferase"/>
</dbReference>
<dbReference type="InterPro" id="IPR029064">
    <property type="entry name" value="Ribosomal_eL30-like_sf"/>
</dbReference>
<evidence type="ECO:0000259" key="4">
    <source>
        <dbReference type="Pfam" id="PF00588"/>
    </source>
</evidence>
<dbReference type="Pfam" id="PF00588">
    <property type="entry name" value="SpoU_methylase"/>
    <property type="match status" value="1"/>
</dbReference>
<dbReference type="AlphaFoldDB" id="A0A383U019"/>
<proteinExistence type="inferred from homology"/>
<name>A0A383U019_9FLAO</name>
<dbReference type="PANTHER" id="PTHR43191:SF2">
    <property type="entry name" value="RRNA METHYLTRANSFERASE 3, MITOCHONDRIAL"/>
    <property type="match status" value="1"/>
</dbReference>
<gene>
    <name evidence="6" type="primary">rlmB_1</name>
    <name evidence="6" type="ORF">SAMEA104719789_00808</name>
</gene>
<accession>A0A383U019</accession>
<dbReference type="Gene3D" id="3.40.1280.10">
    <property type="match status" value="1"/>
</dbReference>
<evidence type="ECO:0000256" key="3">
    <source>
        <dbReference type="ARBA" id="ARBA00022679"/>
    </source>
</evidence>
<dbReference type="EC" id="2.1.1.185" evidence="6"/>
<keyword evidence="7" id="KW-1185">Reference proteome</keyword>
<dbReference type="InterPro" id="IPR053888">
    <property type="entry name" value="MRM3-like_sub_bind"/>
</dbReference>
<dbReference type="Gene3D" id="3.30.1330.30">
    <property type="match status" value="1"/>
</dbReference>
<comment type="similarity">
    <text evidence="1">Belongs to the class IV-like SAM-binding methyltransferase superfamily. RNA methyltransferase TrmH family.</text>
</comment>
<dbReference type="InterPro" id="IPR029026">
    <property type="entry name" value="tRNA_m1G_MTases_N"/>
</dbReference>
<dbReference type="OrthoDB" id="9785673at2"/>
<dbReference type="GO" id="GO:0008173">
    <property type="term" value="F:RNA methyltransferase activity"/>
    <property type="evidence" value="ECO:0007669"/>
    <property type="project" value="InterPro"/>
</dbReference>
<dbReference type="Pfam" id="PF22435">
    <property type="entry name" value="MRM3-like_sub_bind"/>
    <property type="match status" value="1"/>
</dbReference>
<feature type="domain" description="tRNA/rRNA methyltransferase SpoU type" evidence="4">
    <location>
        <begin position="96"/>
        <end position="232"/>
    </location>
</feature>
<dbReference type="SUPFAM" id="SSF75217">
    <property type="entry name" value="alpha/beta knot"/>
    <property type="match status" value="1"/>
</dbReference>
<evidence type="ECO:0000259" key="5">
    <source>
        <dbReference type="Pfam" id="PF22435"/>
    </source>
</evidence>
<dbReference type="Proteomes" id="UP000262142">
    <property type="component" value="Unassembled WGS sequence"/>
</dbReference>
<feature type="domain" description="MRM3-like substrate binding" evidence="5">
    <location>
        <begin position="5"/>
        <end position="80"/>
    </location>
</feature>
<evidence type="ECO:0000256" key="2">
    <source>
        <dbReference type="ARBA" id="ARBA00022603"/>
    </source>
</evidence>
<dbReference type="InterPro" id="IPR001537">
    <property type="entry name" value="SpoU_MeTrfase"/>
</dbReference>
<evidence type="ECO:0000313" key="7">
    <source>
        <dbReference type="Proteomes" id="UP000262142"/>
    </source>
</evidence>
<dbReference type="SUPFAM" id="SSF55315">
    <property type="entry name" value="L30e-like"/>
    <property type="match status" value="1"/>
</dbReference>
<reference evidence="6 7" key="1">
    <citation type="submission" date="2018-09" db="EMBL/GenBank/DDBJ databases">
        <authorList>
            <consortium name="Pathogen Informatics"/>
        </authorList>
    </citation>
    <scope>NUCLEOTIDE SEQUENCE [LARGE SCALE GENOMIC DNA]</scope>
    <source>
        <strain evidence="6 7">OH-22767</strain>
    </source>
</reference>
<dbReference type="EMBL" id="UNSC01000003">
    <property type="protein sequence ID" value="SZD72363.1"/>
    <property type="molecule type" value="Genomic_DNA"/>
</dbReference>
<dbReference type="GO" id="GO:0006396">
    <property type="term" value="P:RNA processing"/>
    <property type="evidence" value="ECO:0007669"/>
    <property type="project" value="InterPro"/>
</dbReference>
<dbReference type="CDD" id="cd18109">
    <property type="entry name" value="SpoU-like_RNA-MTase"/>
    <property type="match status" value="1"/>
</dbReference>
<dbReference type="GO" id="GO:0003723">
    <property type="term" value="F:RNA binding"/>
    <property type="evidence" value="ECO:0007669"/>
    <property type="project" value="InterPro"/>
</dbReference>
<sequence length="242" mass="26997">MLTKAEIKLINQLKLKKIREKHQLFIVEGDKSIQEFLDGPFQLVSLYSVENTFFSKGLKKITPQELKKISHLTTPQNSLAVFKLPHWEVPKKSGFLLGLDGIQDPGNLGTLIRLADWFGITHIICSKNTVDVFNPKVIQASMGSLNRIQIHYLDLKSFLNDFPAPIFGAFMDGENVYQKNLSPEGILILGNEGNGISTEIKNLCTQKISIPQVEKTGKTESLNVAVAGSILISQFYAKSLRN</sequence>
<dbReference type="RefSeq" id="WP_119059195.1">
    <property type="nucleotide sequence ID" value="NZ_UNSC01000003.1"/>
</dbReference>